<dbReference type="EMBL" id="VBTH01000005">
    <property type="protein sequence ID" value="TLQ04834.1"/>
    <property type="molecule type" value="Genomic_DNA"/>
</dbReference>
<proteinExistence type="predicted"/>
<gene>
    <name evidence="1" type="ORF">FEZ51_04135</name>
</gene>
<evidence type="ECO:0000313" key="1">
    <source>
        <dbReference type="EMBL" id="TLQ04834.1"/>
    </source>
</evidence>
<name>A0A5R9BVY4_9LACO</name>
<accession>A0A5R9BVY4</accession>
<dbReference type="Proteomes" id="UP000305541">
    <property type="component" value="Unassembled WGS sequence"/>
</dbReference>
<evidence type="ECO:0000313" key="2">
    <source>
        <dbReference type="Proteomes" id="UP000305541"/>
    </source>
</evidence>
<dbReference type="RefSeq" id="WP_138474122.1">
    <property type="nucleotide sequence ID" value="NZ_VBTH01000005.1"/>
</dbReference>
<comment type="caution">
    <text evidence="1">The sequence shown here is derived from an EMBL/GenBank/DDBJ whole genome shotgun (WGS) entry which is preliminary data.</text>
</comment>
<protein>
    <submittedName>
        <fullName evidence="1">Uncharacterized protein</fullName>
    </submittedName>
</protein>
<dbReference type="AlphaFoldDB" id="A0A5R9BVY4"/>
<organism evidence="1 2">
    <name type="scientific">Pediococcus stilesii</name>
    <dbReference type="NCBI Taxonomy" id="331679"/>
    <lineage>
        <taxon>Bacteria</taxon>
        <taxon>Bacillati</taxon>
        <taxon>Bacillota</taxon>
        <taxon>Bacilli</taxon>
        <taxon>Lactobacillales</taxon>
        <taxon>Lactobacillaceae</taxon>
        <taxon>Pediococcus</taxon>
    </lineage>
</organism>
<reference evidence="1 2" key="1">
    <citation type="submission" date="2019-05" db="EMBL/GenBank/DDBJ databases">
        <title>The metagenome of a microbial culture collection derived from dairy environment covers the genomic content of the human microbiome.</title>
        <authorList>
            <person name="Roder T."/>
            <person name="Wuthrich D."/>
            <person name="Sattari Z."/>
            <person name="Von Ah U."/>
            <person name="Bar C."/>
            <person name="Ronchi F."/>
            <person name="Macpherson A.J."/>
            <person name="Ganal-Vonarburg S.C."/>
            <person name="Bruggmann R."/>
            <person name="Vergeres G."/>
        </authorList>
    </citation>
    <scope>NUCLEOTIDE SEQUENCE [LARGE SCALE GENOMIC DNA]</scope>
    <source>
        <strain evidence="1 2">FAM 18815</strain>
    </source>
</reference>
<dbReference type="OrthoDB" id="2249703at2"/>
<sequence length="243" mass="28025">MRDQNNNVIVTEYITNMRDLIHNKSIEDSNIATVVNKLLYSTKHFNIPLYLLTNSPASSQLAGLNIVTMPLFNYDSLSVYFRRIDLAFNFILQHSEIKKAAFVDASDVELTNYPFDQIKNNTLYIGDEPLRIRDTPIVMQNKNPDFIQQFLLENGHLQLLNPGIFLGFRPIVVEFLGMMERIIVESKVKQLNGVSGFDLGQFEMALTNYVAYKYFSDRLVHGRQVSTLFMSKEPISSSWFKHK</sequence>